<protein>
    <submittedName>
        <fullName evidence="2">Uncharacterized protein</fullName>
    </submittedName>
</protein>
<sequence>MPAERSSPSSRIYPLLWGGGMILGIVAATVPGGLILLSLLLPVPLVGLFLDRSPNKRATKAALTAGLAAGVWPFWAFWEQDLSVDAAITLVRQPTMILPCWIAVLSGWLLSETIHGAMRLQMRWRIAAERRRLDQELAALEEQWG</sequence>
<dbReference type="EMBL" id="JAMZEJ010000004">
    <property type="protein sequence ID" value="MCQ8240764.1"/>
    <property type="molecule type" value="Genomic_DNA"/>
</dbReference>
<evidence type="ECO:0000313" key="2">
    <source>
        <dbReference type="EMBL" id="MCQ8240764.1"/>
    </source>
</evidence>
<evidence type="ECO:0000256" key="1">
    <source>
        <dbReference type="SAM" id="Phobius"/>
    </source>
</evidence>
<accession>A0ABT1VYG8</accession>
<feature type="transmembrane region" description="Helical" evidence="1">
    <location>
        <begin position="20"/>
        <end position="49"/>
    </location>
</feature>
<feature type="transmembrane region" description="Helical" evidence="1">
    <location>
        <begin position="61"/>
        <end position="78"/>
    </location>
</feature>
<evidence type="ECO:0000313" key="3">
    <source>
        <dbReference type="Proteomes" id="UP001524547"/>
    </source>
</evidence>
<gene>
    <name evidence="2" type="ORF">NFI88_07915</name>
</gene>
<comment type="caution">
    <text evidence="2">The sequence shown here is derived from an EMBL/GenBank/DDBJ whole genome shotgun (WGS) entry which is preliminary data.</text>
</comment>
<keyword evidence="1" id="KW-1133">Transmembrane helix</keyword>
<organism evidence="2 3">
    <name type="scientific">Rhizosaccharibacter radicis</name>
    <dbReference type="NCBI Taxonomy" id="2782605"/>
    <lineage>
        <taxon>Bacteria</taxon>
        <taxon>Pseudomonadati</taxon>
        <taxon>Pseudomonadota</taxon>
        <taxon>Alphaproteobacteria</taxon>
        <taxon>Acetobacterales</taxon>
        <taxon>Acetobacteraceae</taxon>
        <taxon>Rhizosaccharibacter</taxon>
    </lineage>
</organism>
<keyword evidence="3" id="KW-1185">Reference proteome</keyword>
<feature type="transmembrane region" description="Helical" evidence="1">
    <location>
        <begin position="90"/>
        <end position="110"/>
    </location>
</feature>
<dbReference type="Proteomes" id="UP001524547">
    <property type="component" value="Unassembled WGS sequence"/>
</dbReference>
<name>A0ABT1VYG8_9PROT</name>
<keyword evidence="1" id="KW-0812">Transmembrane</keyword>
<keyword evidence="1" id="KW-0472">Membrane</keyword>
<proteinExistence type="predicted"/>
<reference evidence="2 3" key="1">
    <citation type="submission" date="2022-06" db="EMBL/GenBank/DDBJ databases">
        <title>Rhizosaccharibacter gen. nov. sp. nov. KSS12, endophytic bacteria isolated from sugarcane.</title>
        <authorList>
            <person name="Pitiwittayakul N."/>
        </authorList>
    </citation>
    <scope>NUCLEOTIDE SEQUENCE [LARGE SCALE GENOMIC DNA]</scope>
    <source>
        <strain evidence="2 3">KSS12</strain>
    </source>
</reference>
<dbReference type="RefSeq" id="WP_422919500.1">
    <property type="nucleotide sequence ID" value="NZ_JAMZEJ010000004.1"/>
</dbReference>